<evidence type="ECO:0000256" key="1">
    <source>
        <dbReference type="ARBA" id="ARBA00022448"/>
    </source>
</evidence>
<evidence type="ECO:0000313" key="7">
    <source>
        <dbReference type="Proteomes" id="UP000256541"/>
    </source>
</evidence>
<dbReference type="InterPro" id="IPR050107">
    <property type="entry name" value="ABC_carbohydrate_import_ATPase"/>
</dbReference>
<organism evidence="6 7">
    <name type="scientific">Subtercola boreus</name>
    <dbReference type="NCBI Taxonomy" id="120213"/>
    <lineage>
        <taxon>Bacteria</taxon>
        <taxon>Bacillati</taxon>
        <taxon>Actinomycetota</taxon>
        <taxon>Actinomycetes</taxon>
        <taxon>Micrococcales</taxon>
        <taxon>Microbacteriaceae</taxon>
        <taxon>Subtercola</taxon>
    </lineage>
</organism>
<dbReference type="GO" id="GO:0005524">
    <property type="term" value="F:ATP binding"/>
    <property type="evidence" value="ECO:0007669"/>
    <property type="project" value="UniProtKB-KW"/>
</dbReference>
<name>A0A3E0VU39_9MICO</name>
<dbReference type="InterPro" id="IPR003439">
    <property type="entry name" value="ABC_transporter-like_ATP-bd"/>
</dbReference>
<dbReference type="CDD" id="cd03215">
    <property type="entry name" value="ABC_Carb_Monos_II"/>
    <property type="match status" value="1"/>
</dbReference>
<dbReference type="GO" id="GO:0016887">
    <property type="term" value="F:ATP hydrolysis activity"/>
    <property type="evidence" value="ECO:0007669"/>
    <property type="project" value="InterPro"/>
</dbReference>
<dbReference type="InterPro" id="IPR027417">
    <property type="entry name" value="P-loop_NTPase"/>
</dbReference>
<evidence type="ECO:0000259" key="5">
    <source>
        <dbReference type="PROSITE" id="PS50893"/>
    </source>
</evidence>
<proteinExistence type="predicted"/>
<keyword evidence="1" id="KW-0813">Transport</keyword>
<keyword evidence="3" id="KW-0547">Nucleotide-binding</keyword>
<evidence type="ECO:0000313" key="6">
    <source>
        <dbReference type="EMBL" id="RFA13160.1"/>
    </source>
</evidence>
<accession>A0A3E0VU39</accession>
<dbReference type="PANTHER" id="PTHR43790:SF9">
    <property type="entry name" value="GALACTOFURANOSE TRANSPORTER ATP-BINDING PROTEIN YTFR"/>
    <property type="match status" value="1"/>
</dbReference>
<dbReference type="SMART" id="SM00382">
    <property type="entry name" value="AAA"/>
    <property type="match status" value="2"/>
</dbReference>
<comment type="caution">
    <text evidence="6">The sequence shown here is derived from an EMBL/GenBank/DDBJ whole genome shotgun (WGS) entry which is preliminary data.</text>
</comment>
<dbReference type="PROSITE" id="PS00211">
    <property type="entry name" value="ABC_TRANSPORTER_1"/>
    <property type="match status" value="1"/>
</dbReference>
<evidence type="ECO:0000256" key="4">
    <source>
        <dbReference type="ARBA" id="ARBA00022840"/>
    </source>
</evidence>
<dbReference type="OrthoDB" id="39350at2"/>
<dbReference type="InterPro" id="IPR017871">
    <property type="entry name" value="ABC_transporter-like_CS"/>
</dbReference>
<evidence type="ECO:0000256" key="2">
    <source>
        <dbReference type="ARBA" id="ARBA00022737"/>
    </source>
</evidence>
<dbReference type="RefSeq" id="WP_116412394.1">
    <property type="nucleotide sequence ID" value="NZ_NBXB01000037.1"/>
</dbReference>
<keyword evidence="2" id="KW-0677">Repeat</keyword>
<reference evidence="6 7" key="1">
    <citation type="submission" date="2017-04" db="EMBL/GenBank/DDBJ databases">
        <title>Comparative genome analysis of Subtercola boreus.</title>
        <authorList>
            <person name="Cho Y.-J."/>
            <person name="Cho A."/>
            <person name="Kim O.-S."/>
            <person name="Lee J.-I."/>
        </authorList>
    </citation>
    <scope>NUCLEOTIDE SEQUENCE [LARGE SCALE GENOMIC DNA]</scope>
    <source>
        <strain evidence="6 7">P27479</strain>
    </source>
</reference>
<dbReference type="InterPro" id="IPR003593">
    <property type="entry name" value="AAA+_ATPase"/>
</dbReference>
<dbReference type="Gene3D" id="3.40.50.300">
    <property type="entry name" value="P-loop containing nucleotide triphosphate hydrolases"/>
    <property type="match status" value="2"/>
</dbReference>
<feature type="domain" description="ABC transporter" evidence="5">
    <location>
        <begin position="256"/>
        <end position="505"/>
    </location>
</feature>
<sequence>MSDQSSTKTVAFDVVGVSKKYPGVTALDDVSLTGYAGEVLAICGANGAGKSTLARLLAGQEQPTDGSIHIPGWDKPVSGPADAADAGILLMHQEPMIIDDFSVAENVWLRGLSSAGKVRPWGLVPRNRTKATREVLAKVGLQDVSPDRLGRELGPGLRQMLALSRTQVNEHSVLLLDETTASTTEEHFKDVLALVEKERSAGVSVVFVSHRMPEVFSMADRIAVLRNGRLVDVVATRDTTPAEVMTLMIGQAVSAIEAPTTVSAGGAPALTVNALTSGSATDISFSVQPGEVLGIYGLVGSGRSSILRSISGNQSRDSGTVTVSGRVVRAKSPGDAAAQGIAYLTEDRRREGFVKDFTNGENMTLATLKHFSTFGIINRRKENARISELISEYQVKGGPTTYTRTLSGGNQQKVVIAKWLEARPDVVLLDEPTKGIDVGARMNIYQIVRSLADDGKAVVVVTSEAEEALMLCNRILVLKEGRFVGEFTPATSTTDDLIRASLAGETA</sequence>
<evidence type="ECO:0000256" key="3">
    <source>
        <dbReference type="ARBA" id="ARBA00022741"/>
    </source>
</evidence>
<dbReference type="SUPFAM" id="SSF52540">
    <property type="entry name" value="P-loop containing nucleoside triphosphate hydrolases"/>
    <property type="match status" value="2"/>
</dbReference>
<dbReference type="AlphaFoldDB" id="A0A3E0VU39"/>
<dbReference type="EMBL" id="NBXB01000037">
    <property type="protein sequence ID" value="RFA13160.1"/>
    <property type="molecule type" value="Genomic_DNA"/>
</dbReference>
<dbReference type="PANTHER" id="PTHR43790">
    <property type="entry name" value="CARBOHYDRATE TRANSPORT ATP-BINDING PROTEIN MG119-RELATED"/>
    <property type="match status" value="1"/>
</dbReference>
<feature type="domain" description="ABC transporter" evidence="5">
    <location>
        <begin position="12"/>
        <end position="252"/>
    </location>
</feature>
<dbReference type="Proteomes" id="UP000256541">
    <property type="component" value="Unassembled WGS sequence"/>
</dbReference>
<protein>
    <submittedName>
        <fullName evidence="6">Sugar ABC transporter ATP-binding protein</fullName>
    </submittedName>
</protein>
<dbReference type="CDD" id="cd03216">
    <property type="entry name" value="ABC_Carb_Monos_I"/>
    <property type="match status" value="1"/>
</dbReference>
<gene>
    <name evidence="6" type="ORF">B7R22_14285</name>
</gene>
<keyword evidence="4 6" id="KW-0067">ATP-binding</keyword>
<dbReference type="PROSITE" id="PS50893">
    <property type="entry name" value="ABC_TRANSPORTER_2"/>
    <property type="match status" value="2"/>
</dbReference>
<dbReference type="Pfam" id="PF00005">
    <property type="entry name" value="ABC_tran"/>
    <property type="match status" value="2"/>
</dbReference>